<dbReference type="InterPro" id="IPR052433">
    <property type="entry name" value="X-Pro_dipept-like"/>
</dbReference>
<evidence type="ECO:0000313" key="13">
    <source>
        <dbReference type="EMBL" id="AXY78290.1"/>
    </source>
</evidence>
<reference evidence="13 14" key="1">
    <citation type="submission" date="2018-09" db="EMBL/GenBank/DDBJ databases">
        <title>Genome sequencing of strain 6GH32-13.</title>
        <authorList>
            <person name="Weon H.-Y."/>
            <person name="Heo J."/>
            <person name="Kwon S.-W."/>
        </authorList>
    </citation>
    <scope>NUCLEOTIDE SEQUENCE [LARGE SCALE GENOMIC DNA]</scope>
    <source>
        <strain evidence="13 14">5GH32-13</strain>
    </source>
</reference>
<dbReference type="CDD" id="cd01087">
    <property type="entry name" value="Prolidase"/>
    <property type="match status" value="1"/>
</dbReference>
<evidence type="ECO:0000256" key="6">
    <source>
        <dbReference type="ARBA" id="ARBA00022723"/>
    </source>
</evidence>
<dbReference type="EC" id="3.4.11.9" evidence="4"/>
<evidence type="ECO:0000256" key="10">
    <source>
        <dbReference type="RuleBase" id="RU000590"/>
    </source>
</evidence>
<dbReference type="RefSeq" id="WP_119054162.1">
    <property type="nucleotide sequence ID" value="NZ_CP032157.1"/>
</dbReference>
<dbReference type="GO" id="GO:0006508">
    <property type="term" value="P:proteolysis"/>
    <property type="evidence" value="ECO:0007669"/>
    <property type="project" value="UniProtKB-KW"/>
</dbReference>
<evidence type="ECO:0000256" key="11">
    <source>
        <dbReference type="SAM" id="SignalP"/>
    </source>
</evidence>
<evidence type="ECO:0000256" key="1">
    <source>
        <dbReference type="ARBA" id="ARBA00001424"/>
    </source>
</evidence>
<keyword evidence="6 10" id="KW-0479">Metal-binding</keyword>
<evidence type="ECO:0000256" key="3">
    <source>
        <dbReference type="ARBA" id="ARBA00008766"/>
    </source>
</evidence>
<organism evidence="13 14">
    <name type="scientific">Paraflavitalea soli</name>
    <dbReference type="NCBI Taxonomy" id="2315862"/>
    <lineage>
        <taxon>Bacteria</taxon>
        <taxon>Pseudomonadati</taxon>
        <taxon>Bacteroidota</taxon>
        <taxon>Chitinophagia</taxon>
        <taxon>Chitinophagales</taxon>
        <taxon>Chitinophagaceae</taxon>
        <taxon>Paraflavitalea</taxon>
    </lineage>
</organism>
<feature type="chain" id="PRO_5017654517" description="Xaa-Pro aminopeptidase" evidence="11">
    <location>
        <begin position="21"/>
        <end position="483"/>
    </location>
</feature>
<evidence type="ECO:0000256" key="7">
    <source>
        <dbReference type="ARBA" id="ARBA00022801"/>
    </source>
</evidence>
<keyword evidence="9" id="KW-0464">Manganese</keyword>
<dbReference type="KEGG" id="pseg:D3H65_31740"/>
<keyword evidence="13" id="KW-0031">Aminopeptidase</keyword>
<evidence type="ECO:0000256" key="5">
    <source>
        <dbReference type="ARBA" id="ARBA00022670"/>
    </source>
</evidence>
<dbReference type="InterPro" id="IPR001131">
    <property type="entry name" value="Peptidase_M24B_aminopep-P_CS"/>
</dbReference>
<keyword evidence="11" id="KW-0732">Signal</keyword>
<dbReference type="PANTHER" id="PTHR43226">
    <property type="entry name" value="XAA-PRO AMINOPEPTIDASE 3"/>
    <property type="match status" value="1"/>
</dbReference>
<protein>
    <recommendedName>
        <fullName evidence="4">Xaa-Pro aminopeptidase</fullName>
        <ecNumber evidence="4">3.4.11.9</ecNumber>
    </recommendedName>
</protein>
<dbReference type="Pfam" id="PF05195">
    <property type="entry name" value="AMP_N"/>
    <property type="match status" value="1"/>
</dbReference>
<dbReference type="OrthoDB" id="9806388at2"/>
<dbReference type="PANTHER" id="PTHR43226:SF4">
    <property type="entry name" value="XAA-PRO AMINOPEPTIDASE 3"/>
    <property type="match status" value="1"/>
</dbReference>
<sequence>MRLRHFVMVASMLLTTPIFAQSDDLPEDYLTPAFHASRRDSLRQLMPANSVAVVWAYPVRNFSNDVDYVYHQNPDLYYFTGYKEPHSLLLVFKEPQTAADGSTYKEMLFVQKRNAQAEQWTGKRMGVEGAKQKLGLTQVYNGEDFKNTTIDFSKFEKIILDRLPTDLADARYDNADLYDLIKQLKEKAQITDNYAQDKRFGTAEFRQYTGQLREIKTEEELTLLRKAVEISCQGQAEVMKAVRPDMSEREVQGLHEFVHKKYGAEYVGYPSIVGAGNNGCVLHYTENEKLHVANKMLLMDVGAEYHGYTADVTRTVPTTGKFTAEQKAIYELVYEAQEAAFKLCKEGTTWQELDKVSRNIIAEGLIKLGIISKKEEANKYYPHGLGHHIGLDVHDRSASSKLKKNMVITIEPGIYIPENSPCDKKWWAIAVRIEDDVLIKEKDYELLSWAAPRKISDIEKLVAEKSPLDNFILPKLKAAKKGF</sequence>
<evidence type="ECO:0000313" key="14">
    <source>
        <dbReference type="Proteomes" id="UP000263900"/>
    </source>
</evidence>
<dbReference type="Pfam" id="PF00557">
    <property type="entry name" value="Peptidase_M24"/>
    <property type="match status" value="1"/>
</dbReference>
<keyword evidence="7" id="KW-0378">Hydrolase</keyword>
<dbReference type="AlphaFoldDB" id="A0A3B7MYW6"/>
<proteinExistence type="inferred from homology"/>
<keyword evidence="14" id="KW-1185">Reference proteome</keyword>
<comment type="similarity">
    <text evidence="3 10">Belongs to the peptidase M24B family.</text>
</comment>
<dbReference type="Gene3D" id="3.40.350.10">
    <property type="entry name" value="Creatinase/prolidase N-terminal domain"/>
    <property type="match status" value="1"/>
</dbReference>
<comment type="cofactor">
    <cofactor evidence="2">
        <name>Mn(2+)</name>
        <dbReference type="ChEBI" id="CHEBI:29035"/>
    </cofactor>
</comment>
<accession>A0A3B7MYW6</accession>
<dbReference type="SMART" id="SM01011">
    <property type="entry name" value="AMP_N"/>
    <property type="match status" value="1"/>
</dbReference>
<keyword evidence="8" id="KW-0482">Metalloprotease</keyword>
<dbReference type="EMBL" id="CP032157">
    <property type="protein sequence ID" value="AXY78290.1"/>
    <property type="molecule type" value="Genomic_DNA"/>
</dbReference>
<gene>
    <name evidence="13" type="ORF">D3H65_31740</name>
</gene>
<dbReference type="PROSITE" id="PS00491">
    <property type="entry name" value="PROLINE_PEPTIDASE"/>
    <property type="match status" value="1"/>
</dbReference>
<evidence type="ECO:0000259" key="12">
    <source>
        <dbReference type="SMART" id="SM01011"/>
    </source>
</evidence>
<dbReference type="GO" id="GO:0070006">
    <property type="term" value="F:metalloaminopeptidase activity"/>
    <property type="evidence" value="ECO:0007669"/>
    <property type="project" value="InterPro"/>
</dbReference>
<dbReference type="Proteomes" id="UP000263900">
    <property type="component" value="Chromosome"/>
</dbReference>
<dbReference type="InterPro" id="IPR036005">
    <property type="entry name" value="Creatinase/aminopeptidase-like"/>
</dbReference>
<evidence type="ECO:0000256" key="8">
    <source>
        <dbReference type="ARBA" id="ARBA00023049"/>
    </source>
</evidence>
<dbReference type="SUPFAM" id="SSF55920">
    <property type="entry name" value="Creatinase/aminopeptidase"/>
    <property type="match status" value="1"/>
</dbReference>
<dbReference type="InterPro" id="IPR007865">
    <property type="entry name" value="Aminopep_P_N"/>
</dbReference>
<keyword evidence="5" id="KW-0645">Protease</keyword>
<dbReference type="Gene3D" id="3.90.230.10">
    <property type="entry name" value="Creatinase/methionine aminopeptidase superfamily"/>
    <property type="match status" value="1"/>
</dbReference>
<evidence type="ECO:0000256" key="2">
    <source>
        <dbReference type="ARBA" id="ARBA00001936"/>
    </source>
</evidence>
<dbReference type="SUPFAM" id="SSF53092">
    <property type="entry name" value="Creatinase/prolidase N-terminal domain"/>
    <property type="match status" value="1"/>
</dbReference>
<name>A0A3B7MYW6_9BACT</name>
<dbReference type="InterPro" id="IPR000994">
    <property type="entry name" value="Pept_M24"/>
</dbReference>
<evidence type="ECO:0000256" key="9">
    <source>
        <dbReference type="ARBA" id="ARBA00023211"/>
    </source>
</evidence>
<evidence type="ECO:0000256" key="4">
    <source>
        <dbReference type="ARBA" id="ARBA00012574"/>
    </source>
</evidence>
<comment type="catalytic activity">
    <reaction evidence="1">
        <text>Release of any N-terminal amino acid, including proline, that is linked to proline, even from a dipeptide or tripeptide.</text>
        <dbReference type="EC" id="3.4.11.9"/>
    </reaction>
</comment>
<feature type="signal peptide" evidence="11">
    <location>
        <begin position="1"/>
        <end position="20"/>
    </location>
</feature>
<feature type="domain" description="Aminopeptidase P N-terminal" evidence="12">
    <location>
        <begin position="30"/>
        <end position="176"/>
    </location>
</feature>
<dbReference type="InterPro" id="IPR029149">
    <property type="entry name" value="Creatin/AminoP/Spt16_N"/>
</dbReference>
<dbReference type="GO" id="GO:0030145">
    <property type="term" value="F:manganese ion binding"/>
    <property type="evidence" value="ECO:0007669"/>
    <property type="project" value="InterPro"/>
</dbReference>